<dbReference type="SUPFAM" id="SSF52540">
    <property type="entry name" value="P-loop containing nucleoside triphosphate hydrolases"/>
    <property type="match status" value="1"/>
</dbReference>
<reference evidence="8" key="1">
    <citation type="submission" date="2020-11" db="EMBL/GenBank/DDBJ databases">
        <authorList>
            <person name="Tran Van P."/>
        </authorList>
    </citation>
    <scope>NUCLEOTIDE SEQUENCE</scope>
</reference>
<keyword evidence="4 5" id="KW-0342">GTP-binding</keyword>
<feature type="binding site" evidence="5">
    <location>
        <begin position="380"/>
        <end position="383"/>
    </location>
    <ligand>
        <name>GTP</name>
        <dbReference type="ChEBI" id="CHEBI:37565"/>
    </ligand>
</feature>
<proteinExistence type="predicted"/>
<feature type="binding site" evidence="5">
    <location>
        <begin position="263"/>
        <end position="270"/>
    </location>
    <ligand>
        <name>GTP</name>
        <dbReference type="ChEBI" id="CHEBI:37565"/>
    </ligand>
</feature>
<dbReference type="Gene3D" id="3.40.50.11060">
    <property type="entry name" value="GTPase HflX, N-terminal domain"/>
    <property type="match status" value="1"/>
</dbReference>
<feature type="binding site" evidence="6">
    <location>
        <position position="270"/>
    </location>
    <ligand>
        <name>Mg(2+)</name>
        <dbReference type="ChEBI" id="CHEBI:18420"/>
    </ligand>
</feature>
<dbReference type="InterPro" id="IPR016496">
    <property type="entry name" value="GTPase_HflX"/>
</dbReference>
<dbReference type="NCBIfam" id="TIGR03156">
    <property type="entry name" value="GTP_HflX"/>
    <property type="match status" value="1"/>
</dbReference>
<dbReference type="CDD" id="cd01878">
    <property type="entry name" value="HflX"/>
    <property type="match status" value="1"/>
</dbReference>
<feature type="domain" description="Hflx-type G" evidence="7">
    <location>
        <begin position="257"/>
        <end position="423"/>
    </location>
</feature>
<dbReference type="Gene3D" id="3.40.50.300">
    <property type="entry name" value="P-loop containing nucleotide triphosphate hydrolases"/>
    <property type="match status" value="1"/>
</dbReference>
<organism evidence="8">
    <name type="scientific">Medioppia subpectinata</name>
    <dbReference type="NCBI Taxonomy" id="1979941"/>
    <lineage>
        <taxon>Eukaryota</taxon>
        <taxon>Metazoa</taxon>
        <taxon>Ecdysozoa</taxon>
        <taxon>Arthropoda</taxon>
        <taxon>Chelicerata</taxon>
        <taxon>Arachnida</taxon>
        <taxon>Acari</taxon>
        <taxon>Acariformes</taxon>
        <taxon>Sarcoptiformes</taxon>
        <taxon>Oribatida</taxon>
        <taxon>Brachypylina</taxon>
        <taxon>Oppioidea</taxon>
        <taxon>Oppiidae</taxon>
        <taxon>Medioppia</taxon>
    </lineage>
</organism>
<dbReference type="GO" id="GO:0043022">
    <property type="term" value="F:ribosome binding"/>
    <property type="evidence" value="ECO:0007669"/>
    <property type="project" value="TreeGrafter"/>
</dbReference>
<keyword evidence="3 6" id="KW-0460">Magnesium</keyword>
<dbReference type="GO" id="GO:0005737">
    <property type="term" value="C:cytoplasm"/>
    <property type="evidence" value="ECO:0007669"/>
    <property type="project" value="TreeGrafter"/>
</dbReference>
<evidence type="ECO:0000256" key="4">
    <source>
        <dbReference type="ARBA" id="ARBA00023134"/>
    </source>
</evidence>
<evidence type="ECO:0000256" key="1">
    <source>
        <dbReference type="ARBA" id="ARBA00022723"/>
    </source>
</evidence>
<dbReference type="PROSITE" id="PS51705">
    <property type="entry name" value="G_HFLX"/>
    <property type="match status" value="1"/>
</dbReference>
<feature type="binding site" evidence="5">
    <location>
        <begin position="400"/>
        <end position="402"/>
    </location>
    <ligand>
        <name>GTP</name>
        <dbReference type="ChEBI" id="CHEBI:37565"/>
    </ligand>
</feature>
<name>A0A7R9PYZ4_9ACAR</name>
<evidence type="ECO:0000256" key="2">
    <source>
        <dbReference type="ARBA" id="ARBA00022741"/>
    </source>
</evidence>
<dbReference type="PRINTS" id="PR00326">
    <property type="entry name" value="GTP1OBG"/>
</dbReference>
<feature type="binding site" evidence="5">
    <location>
        <begin position="289"/>
        <end position="293"/>
    </location>
    <ligand>
        <name>GTP</name>
        <dbReference type="ChEBI" id="CHEBI:37565"/>
    </ligand>
</feature>
<feature type="binding site" evidence="5">
    <location>
        <begin position="311"/>
        <end position="314"/>
    </location>
    <ligand>
        <name>GTP</name>
        <dbReference type="ChEBI" id="CHEBI:37565"/>
    </ligand>
</feature>
<dbReference type="InterPro" id="IPR030394">
    <property type="entry name" value="G_HFLX_dom"/>
</dbReference>
<evidence type="ECO:0000313" key="9">
    <source>
        <dbReference type="Proteomes" id="UP000759131"/>
    </source>
</evidence>
<protein>
    <recommendedName>
        <fullName evidence="7">Hflx-type G domain-containing protein</fullName>
    </recommendedName>
</protein>
<keyword evidence="2 5" id="KW-0547">Nucleotide-binding</keyword>
<dbReference type="GO" id="GO:0046872">
    <property type="term" value="F:metal ion binding"/>
    <property type="evidence" value="ECO:0007669"/>
    <property type="project" value="UniProtKB-KW"/>
</dbReference>
<dbReference type="Pfam" id="PF13167">
    <property type="entry name" value="GTP-bdg_N"/>
    <property type="match status" value="1"/>
</dbReference>
<feature type="binding site" evidence="6">
    <location>
        <position position="291"/>
    </location>
    <ligand>
        <name>Mg(2+)</name>
        <dbReference type="ChEBI" id="CHEBI:18420"/>
    </ligand>
</feature>
<dbReference type="EMBL" id="CAJPIZ010002904">
    <property type="protein sequence ID" value="CAG2105670.1"/>
    <property type="molecule type" value="Genomic_DNA"/>
</dbReference>
<evidence type="ECO:0000256" key="3">
    <source>
        <dbReference type="ARBA" id="ARBA00022842"/>
    </source>
</evidence>
<evidence type="ECO:0000313" key="8">
    <source>
        <dbReference type="EMBL" id="CAD7625240.1"/>
    </source>
</evidence>
<dbReference type="Proteomes" id="UP000759131">
    <property type="component" value="Unassembled WGS sequence"/>
</dbReference>
<dbReference type="InterPro" id="IPR042108">
    <property type="entry name" value="GTPase_HflX_N_sf"/>
</dbReference>
<dbReference type="EMBL" id="OC857479">
    <property type="protein sequence ID" value="CAD7625240.1"/>
    <property type="molecule type" value="Genomic_DNA"/>
</dbReference>
<dbReference type="PIRSF" id="PIRSF006809">
    <property type="entry name" value="GTP-binding_hflX_prd"/>
    <property type="match status" value="1"/>
</dbReference>
<evidence type="ECO:0000259" key="7">
    <source>
        <dbReference type="PROSITE" id="PS51705"/>
    </source>
</evidence>
<accession>A0A7R9PYZ4</accession>
<dbReference type="InterPro" id="IPR025121">
    <property type="entry name" value="GTPase_HflX_N"/>
</dbReference>
<evidence type="ECO:0000256" key="6">
    <source>
        <dbReference type="PIRSR" id="PIRSR006809-2"/>
    </source>
</evidence>
<gene>
    <name evidence="8" type="ORF">OSB1V03_LOCUS5675</name>
</gene>
<dbReference type="FunFam" id="3.40.50.300:FF:000886">
    <property type="entry name" value="Putative GTP-binding protein 6"/>
    <property type="match status" value="1"/>
</dbReference>
<dbReference type="InterPro" id="IPR006073">
    <property type="entry name" value="GTP-bd"/>
</dbReference>
<dbReference type="InterPro" id="IPR032305">
    <property type="entry name" value="GTP-bd_M"/>
</dbReference>
<dbReference type="PANTHER" id="PTHR10229">
    <property type="entry name" value="GTP-BINDING PROTEIN HFLX"/>
    <property type="match status" value="1"/>
</dbReference>
<keyword evidence="1 6" id="KW-0479">Metal-binding</keyword>
<dbReference type="PANTHER" id="PTHR10229:SF0">
    <property type="entry name" value="GTP-BINDING PROTEIN 6-RELATED"/>
    <property type="match status" value="1"/>
</dbReference>
<comment type="cofactor">
    <cofactor evidence="6">
        <name>Mg(2+)</name>
        <dbReference type="ChEBI" id="CHEBI:18420"/>
    </cofactor>
</comment>
<dbReference type="Pfam" id="PF16360">
    <property type="entry name" value="GTP-bdg_M"/>
    <property type="match status" value="1"/>
</dbReference>
<sequence>MRSKRLTYGCDVWQTVSMSSDKSSDTTHDLEFEKVMKDTKYEELVPNNWQTLGAKQEVLLVMPRQKWGTKHMDVLYANQLMSESIALVNTLPTMKVIDSIMISTLDINKRKVFGSGNFELLKNKVESNPRINGVVFSIDMLNSVQMSEMESQLGVDIYDRYSIVLNVFRYQANTKEAKLQIALAEIPYIRNNLRVLETSRHTRQQGWMKTTGGSGDTLFETRRQLLKDRELKLTKLLDKIQSNRDILRVNREKKQMPVIAVIGYTNSGKTSLIKALTFDNRLVPRNQLFATLDVTVHAGRLPSSLRVLYTDTIGFISEIPTSLIRSFRTTLSEISCADVIVHVLDVSHPNHQLHEQTVGKTLDEIKVPEKLRNTIIEVSNKVDLVEDKHSLQHSDRFLVSATERIGLDELTAAIEKQIIINTERLYKRLRVANGGQEYQWLYRESAIRETFQKFIHSFPDTFREIN</sequence>
<evidence type="ECO:0000256" key="5">
    <source>
        <dbReference type="PIRSR" id="PIRSR006809-1"/>
    </source>
</evidence>
<dbReference type="GO" id="GO:0005525">
    <property type="term" value="F:GTP binding"/>
    <property type="evidence" value="ECO:0007669"/>
    <property type="project" value="UniProtKB-KW"/>
</dbReference>
<dbReference type="Pfam" id="PF01926">
    <property type="entry name" value="MMR_HSR1"/>
    <property type="match status" value="1"/>
</dbReference>
<dbReference type="AlphaFoldDB" id="A0A7R9PYZ4"/>
<dbReference type="OrthoDB" id="10268034at2759"/>
<dbReference type="InterPro" id="IPR027417">
    <property type="entry name" value="P-loop_NTPase"/>
</dbReference>
<keyword evidence="9" id="KW-1185">Reference proteome</keyword>